<dbReference type="AlphaFoldDB" id="A0A365K3Q5"/>
<protein>
    <submittedName>
        <fullName evidence="1">Uncharacterized protein</fullName>
    </submittedName>
</protein>
<dbReference type="Proteomes" id="UP000251869">
    <property type="component" value="Unassembled WGS sequence"/>
</dbReference>
<dbReference type="OrthoDB" id="2442709at2"/>
<gene>
    <name evidence="1" type="ORF">DP119_10920</name>
</gene>
<name>A0A365K3Q5_9BACL</name>
<evidence type="ECO:0000313" key="1">
    <source>
        <dbReference type="EMBL" id="RAZ67269.1"/>
    </source>
</evidence>
<evidence type="ECO:0000313" key="2">
    <source>
        <dbReference type="Proteomes" id="UP000251869"/>
    </source>
</evidence>
<accession>A0A365K3Q5</accession>
<reference evidence="1 2" key="1">
    <citation type="submission" date="2018-06" db="EMBL/GenBank/DDBJ databases">
        <title>The draft genome sequences of strains SCU63 and S1.</title>
        <authorList>
            <person name="Gan L."/>
        </authorList>
    </citation>
    <scope>NUCLEOTIDE SEQUENCE [LARGE SCALE GENOMIC DNA]</scope>
    <source>
        <strain evidence="1 2">S1</strain>
    </source>
</reference>
<keyword evidence="2" id="KW-1185">Reference proteome</keyword>
<comment type="caution">
    <text evidence="1">The sequence shown here is derived from an EMBL/GenBank/DDBJ whole genome shotgun (WGS) entry which is preliminary data.</text>
</comment>
<proteinExistence type="predicted"/>
<dbReference type="RefSeq" id="WP_112233207.1">
    <property type="nucleotide sequence ID" value="NZ_QLZQ01000004.1"/>
</dbReference>
<sequence>MKVEEYLNYTELKISKYFKEIRIVSEANLPHDEYIKILNNFNEILKHDIDHQTNTINFIWTLAPRTALLLTVNYAIYNYDGNFWGNFKKDVSLKKDHEWKIRFLRQLEFEKLELFNRENGQKYVENILGHAGIPKHNIAGFIKNVIDPAASFDLTVDEVIESVKKEKNYGSIVKTYGLYKSVKDFIKLDNAVSNSLISRCIEVWREQDRPFTEKYKNYLPDHILEEFEAYASKEIATKIQQTKQHRLARPVLSYSTQYQNIFIKLPIQRFSDKLYEQVEWRLISGNTSINVPTKRYISKEEQEYIVDDKNGEHPLKPLNDYTVHLLIDGEVKGEWSFYLDRVTVFDTVSYEQLNKNYLSNSNVLLIVHESEYKNVENGKNHYLIRPLFNQWQGYYEIDLYLEKPDVFEFSNTALTLNPMRNLIEIEGARVEDVKAQTDVYTDKPLIKINTAIFSINEDISKWSIKLHHEFSKKTIWKSLSELKFTKAVGEIKIDFLTLFNEREEPFGRYSLSLTGMLGHDQSVDFIYISRKDFSFAIHEQNIRVLTSPSTDFTIPTIFNIEKKSEIESSFKLPNHPDFVRGNVLNLQTKEKLDFKIYSSKVSCELVTDVGAQKLGETFNSNEFDFEHSHVLLDLENPSLLNDGKSIEVTLRERLKTGEVAQKKFSCRVGRKHILNLNYFEGLHQTNGRRTIGMYISELNVTEKVVTVETEWIIKSVRTPNSNEGFLSFECSFQPKKLKARLWSFDCTKELIGEYEINHPANSLQLTKEMLPDGYYIFELNEVEEDDFFDIFEEVVYPHSLGSHRKFIKVERTVAVPSFVQWLLLLESDGEEKEWELPELEKLLKFIWNHESIIESLLLEDYSSCCDFGLQNIDLLLEIIKKKQNEEFTSFICKVAGYQEWDPASFKVAMQNQLEKKNLSAEYTPVKISLLSSFSRRERALSYQRKIKKAQFFKGFSLHHEYLSFFDKIDNDELHRLKIEDFYEIHKDTLDGLFVSLKKLELISSENINLLNTRRITSDKDVYDLYSFPFYIGLSALACALIIEHESKMETETLLALRQAIPALYDVAEGWYLHDLVYWKDKLVSDQKTSIILRERKLQYEHPSFAWKR</sequence>
<organism evidence="1 2">
    <name type="scientific">Planococcus maitriensis</name>
    <dbReference type="NCBI Taxonomy" id="221799"/>
    <lineage>
        <taxon>Bacteria</taxon>
        <taxon>Bacillati</taxon>
        <taxon>Bacillota</taxon>
        <taxon>Bacilli</taxon>
        <taxon>Bacillales</taxon>
        <taxon>Caryophanaceae</taxon>
        <taxon>Planococcus</taxon>
    </lineage>
</organism>
<dbReference type="EMBL" id="QLZQ01000004">
    <property type="protein sequence ID" value="RAZ67269.1"/>
    <property type="molecule type" value="Genomic_DNA"/>
</dbReference>